<comment type="caution">
    <text evidence="3">The sequence shown here is derived from an EMBL/GenBank/DDBJ whole genome shotgun (WGS) entry which is preliminary data.</text>
</comment>
<feature type="region of interest" description="Disordered" evidence="1">
    <location>
        <begin position="38"/>
        <end position="83"/>
    </location>
</feature>
<proteinExistence type="predicted"/>
<gene>
    <name evidence="3" type="ORF">ACFQ2V_09835</name>
</gene>
<accession>A0ABW3MYU7</accession>
<evidence type="ECO:0000313" key="4">
    <source>
        <dbReference type="Proteomes" id="UP001597046"/>
    </source>
</evidence>
<organism evidence="3 4">
    <name type="scientific">Terrabacter terrigena</name>
    <dbReference type="NCBI Taxonomy" id="574718"/>
    <lineage>
        <taxon>Bacteria</taxon>
        <taxon>Bacillati</taxon>
        <taxon>Actinomycetota</taxon>
        <taxon>Actinomycetes</taxon>
        <taxon>Micrococcales</taxon>
        <taxon>Intrasporangiaceae</taxon>
        <taxon>Terrabacter</taxon>
    </lineage>
</organism>
<feature type="signal peptide" evidence="2">
    <location>
        <begin position="1"/>
        <end position="31"/>
    </location>
</feature>
<protein>
    <submittedName>
        <fullName evidence="3">Uncharacterized protein</fullName>
    </submittedName>
</protein>
<dbReference type="PROSITE" id="PS51318">
    <property type="entry name" value="TAT"/>
    <property type="match status" value="1"/>
</dbReference>
<dbReference type="EMBL" id="JBHTKH010000005">
    <property type="protein sequence ID" value="MFD1054604.1"/>
    <property type="molecule type" value="Genomic_DNA"/>
</dbReference>
<keyword evidence="4" id="KW-1185">Reference proteome</keyword>
<evidence type="ECO:0000256" key="2">
    <source>
        <dbReference type="SAM" id="SignalP"/>
    </source>
</evidence>
<name>A0ABW3MYU7_9MICO</name>
<feature type="chain" id="PRO_5046675755" evidence="2">
    <location>
        <begin position="32"/>
        <end position="172"/>
    </location>
</feature>
<keyword evidence="2" id="KW-0732">Signal</keyword>
<dbReference type="Proteomes" id="UP001597046">
    <property type="component" value="Unassembled WGS sequence"/>
</dbReference>
<dbReference type="RefSeq" id="WP_386052511.1">
    <property type="nucleotide sequence ID" value="NZ_JBHTKH010000005.1"/>
</dbReference>
<sequence length="172" mass="17199">MSVATPTRRTWCAAAAAVVTAVLLTACGVDTAPPTEAPIGAQTSAQTSASTTAPPAPAAVASGPTGAADRAQGVPPAARAGADRVEVDKCWTNATATTGGQLLVRARSSDRGARLVAYRADGKLIGEVHNGGGQRYGGTVFPWQATDPVTVTVRSSSGGSVTVPTTPFRPES</sequence>
<reference evidence="4" key="1">
    <citation type="journal article" date="2019" name="Int. J. Syst. Evol. Microbiol.">
        <title>The Global Catalogue of Microorganisms (GCM) 10K type strain sequencing project: providing services to taxonomists for standard genome sequencing and annotation.</title>
        <authorList>
            <consortium name="The Broad Institute Genomics Platform"/>
            <consortium name="The Broad Institute Genome Sequencing Center for Infectious Disease"/>
            <person name="Wu L."/>
            <person name="Ma J."/>
        </authorList>
    </citation>
    <scope>NUCLEOTIDE SEQUENCE [LARGE SCALE GENOMIC DNA]</scope>
    <source>
        <strain evidence="4">CCUG 57508</strain>
    </source>
</reference>
<feature type="compositionally biased region" description="Low complexity" evidence="1">
    <location>
        <begin position="40"/>
        <end position="68"/>
    </location>
</feature>
<dbReference type="InterPro" id="IPR006311">
    <property type="entry name" value="TAT_signal"/>
</dbReference>
<evidence type="ECO:0000313" key="3">
    <source>
        <dbReference type="EMBL" id="MFD1054604.1"/>
    </source>
</evidence>
<evidence type="ECO:0000256" key="1">
    <source>
        <dbReference type="SAM" id="MobiDB-lite"/>
    </source>
</evidence>